<name>B9ERJ8_PROMM</name>
<dbReference type="KEGG" id="pmt:PMT_2578"/>
<proteinExistence type="predicted"/>
<organism evidence="2 3">
    <name type="scientific">Prochlorococcus marinus (strain MIT 9313)</name>
    <dbReference type="NCBI Taxonomy" id="74547"/>
    <lineage>
        <taxon>Bacteria</taxon>
        <taxon>Bacillati</taxon>
        <taxon>Cyanobacteriota</taxon>
        <taxon>Cyanophyceae</taxon>
        <taxon>Synechococcales</taxon>
        <taxon>Prochlorococcaceae</taxon>
        <taxon>Prochlorococcus</taxon>
    </lineage>
</organism>
<reference evidence="2 3" key="1">
    <citation type="journal article" date="2003" name="Nature">
        <title>Genome divergence in two Prochlorococcus ecotypes reflects oceanic niche differentiation.</title>
        <authorList>
            <person name="Rocap G."/>
            <person name="Larimer F.W."/>
            <person name="Lamerdin J.E."/>
            <person name="Malfatti S."/>
            <person name="Chain P."/>
            <person name="Ahlgren N.A."/>
            <person name="Arellano A."/>
            <person name="Coleman M."/>
            <person name="Hauser L."/>
            <person name="Hess W.R."/>
            <person name="Johnson Z.I."/>
            <person name="Land M.L."/>
            <person name="Lindell D."/>
            <person name="Post A.F."/>
            <person name="Regala W."/>
            <person name="Shah M."/>
            <person name="Shaw S.L."/>
            <person name="Steglich C."/>
            <person name="Sullivan M.B."/>
            <person name="Ting C.S."/>
            <person name="Tolonen A."/>
            <person name="Webb E.A."/>
            <person name="Zinser E.R."/>
            <person name="Chisholm S.W."/>
        </authorList>
    </citation>
    <scope>NUCLEOTIDE SEQUENCE [LARGE SCALE GENOMIC DNA]</scope>
    <source>
        <strain evidence="3">MIT 9313</strain>
    </source>
</reference>
<gene>
    <name evidence="2" type="ordered locus">PMT_2578</name>
</gene>
<dbReference type="Proteomes" id="UP000001423">
    <property type="component" value="Chromosome"/>
</dbReference>
<evidence type="ECO:0000256" key="1">
    <source>
        <dbReference type="SAM" id="MobiDB-lite"/>
    </source>
</evidence>
<dbReference type="AlphaFoldDB" id="B9ERJ8"/>
<protein>
    <submittedName>
        <fullName evidence="2">Uncharacterized protein</fullName>
    </submittedName>
</protein>
<dbReference type="EMBL" id="BX548175">
    <property type="protein sequence ID" value="CAX32097.1"/>
    <property type="molecule type" value="Genomic_DNA"/>
</dbReference>
<sequence length="74" mass="8199">MRARSPVLEQTSRRQTDQRCALSPPDLSIDPYRALSIVAIGEEGVHAISILQTGSMQQTNVEVLQTKDSQKGYK</sequence>
<accession>B9ERJ8</accession>
<keyword evidence="3" id="KW-1185">Reference proteome</keyword>
<feature type="region of interest" description="Disordered" evidence="1">
    <location>
        <begin position="1"/>
        <end position="25"/>
    </location>
</feature>
<dbReference type="eggNOG" id="ENOG50322R0">
    <property type="taxonomic scope" value="Bacteria"/>
</dbReference>
<dbReference type="HOGENOM" id="CLU_2684872_0_0_3"/>
<evidence type="ECO:0000313" key="2">
    <source>
        <dbReference type="EMBL" id="CAX32097.1"/>
    </source>
</evidence>
<evidence type="ECO:0000313" key="3">
    <source>
        <dbReference type="Proteomes" id="UP000001423"/>
    </source>
</evidence>